<dbReference type="EMBL" id="JACHIW010000001">
    <property type="protein sequence ID" value="MBB5157582.1"/>
    <property type="molecule type" value="Genomic_DNA"/>
</dbReference>
<keyword evidence="2" id="KW-1185">Reference proteome</keyword>
<dbReference type="RefSeq" id="WP_184728470.1">
    <property type="nucleotide sequence ID" value="NZ_JACHIW010000001.1"/>
</dbReference>
<name>A0A840Q503_9PSEU</name>
<organism evidence="1 2">
    <name type="scientific">Saccharopolyspora phatthalungensis</name>
    <dbReference type="NCBI Taxonomy" id="664693"/>
    <lineage>
        <taxon>Bacteria</taxon>
        <taxon>Bacillati</taxon>
        <taxon>Actinomycetota</taxon>
        <taxon>Actinomycetes</taxon>
        <taxon>Pseudonocardiales</taxon>
        <taxon>Pseudonocardiaceae</taxon>
        <taxon>Saccharopolyspora</taxon>
    </lineage>
</organism>
<evidence type="ECO:0000313" key="1">
    <source>
        <dbReference type="EMBL" id="MBB5157582.1"/>
    </source>
</evidence>
<gene>
    <name evidence="1" type="ORF">BJ970_005116</name>
</gene>
<proteinExistence type="predicted"/>
<accession>A0A840Q503</accession>
<dbReference type="Proteomes" id="UP000584374">
    <property type="component" value="Unassembled WGS sequence"/>
</dbReference>
<dbReference type="AlphaFoldDB" id="A0A840Q503"/>
<protein>
    <submittedName>
        <fullName evidence="1">Uncharacterized protein</fullName>
    </submittedName>
</protein>
<reference evidence="1 2" key="1">
    <citation type="submission" date="2020-08" db="EMBL/GenBank/DDBJ databases">
        <title>Sequencing the genomes of 1000 actinobacteria strains.</title>
        <authorList>
            <person name="Klenk H.-P."/>
        </authorList>
    </citation>
    <scope>NUCLEOTIDE SEQUENCE [LARGE SCALE GENOMIC DNA]</scope>
    <source>
        <strain evidence="1 2">DSM 45584</strain>
    </source>
</reference>
<evidence type="ECO:0000313" key="2">
    <source>
        <dbReference type="Proteomes" id="UP000584374"/>
    </source>
</evidence>
<comment type="caution">
    <text evidence="1">The sequence shown here is derived from an EMBL/GenBank/DDBJ whole genome shotgun (WGS) entry which is preliminary data.</text>
</comment>
<sequence length="102" mass="10988">MLVTVALMVEQEPPVIASAPEPHHEHAPYIVTITVVAPIEAAGVEVAAFDTEGSCDDSARNANLQLAKSTLAAFVKDVSVFLGWSEEDGWYCPDQDAPHRGW</sequence>